<keyword evidence="1" id="KW-0805">Transcription regulation</keyword>
<dbReference type="SUPFAM" id="SSF51215">
    <property type="entry name" value="Regulatory protein AraC"/>
    <property type="match status" value="1"/>
</dbReference>
<dbReference type="InterPro" id="IPR018060">
    <property type="entry name" value="HTH_AraC"/>
</dbReference>
<dbReference type="Proteomes" id="UP000095544">
    <property type="component" value="Unassembled WGS sequence"/>
</dbReference>
<dbReference type="Pfam" id="PF12833">
    <property type="entry name" value="HTH_18"/>
    <property type="match status" value="1"/>
</dbReference>
<keyword evidence="2" id="KW-0238">DNA-binding</keyword>
<dbReference type="InterPro" id="IPR003313">
    <property type="entry name" value="AraC-bd"/>
</dbReference>
<feature type="domain" description="HTH araC/xylS-type" evidence="4">
    <location>
        <begin position="264"/>
        <end position="361"/>
    </location>
</feature>
<evidence type="ECO:0000256" key="3">
    <source>
        <dbReference type="ARBA" id="ARBA00023163"/>
    </source>
</evidence>
<gene>
    <name evidence="5" type="primary">rhaS_1</name>
    <name evidence="5" type="ORF">ERS852491_00460</name>
</gene>
<protein>
    <submittedName>
        <fullName evidence="5">L-rhamnose operon regulatory protein rhaS</fullName>
    </submittedName>
</protein>
<dbReference type="PROSITE" id="PS00041">
    <property type="entry name" value="HTH_ARAC_FAMILY_1"/>
    <property type="match status" value="1"/>
</dbReference>
<evidence type="ECO:0000313" key="6">
    <source>
        <dbReference type="Proteomes" id="UP000095544"/>
    </source>
</evidence>
<dbReference type="PANTHER" id="PTHR43280:SF28">
    <property type="entry name" value="HTH-TYPE TRANSCRIPTIONAL ACTIVATOR RHAS"/>
    <property type="match status" value="1"/>
</dbReference>
<dbReference type="InterPro" id="IPR020449">
    <property type="entry name" value="Tscrpt_reg_AraC-type_HTH"/>
</dbReference>
<reference evidence="5 6" key="1">
    <citation type="submission" date="2015-09" db="EMBL/GenBank/DDBJ databases">
        <authorList>
            <consortium name="Pathogen Informatics"/>
        </authorList>
    </citation>
    <scope>NUCLEOTIDE SEQUENCE [LARGE SCALE GENOMIC DNA]</scope>
    <source>
        <strain evidence="5 6">2789STDY5834876</strain>
    </source>
</reference>
<dbReference type="OrthoDB" id="9816335at2"/>
<dbReference type="Gene3D" id="2.60.120.10">
    <property type="entry name" value="Jelly Rolls"/>
    <property type="match status" value="1"/>
</dbReference>
<dbReference type="Pfam" id="PF02311">
    <property type="entry name" value="AraC_binding"/>
    <property type="match status" value="1"/>
</dbReference>
<dbReference type="InterPro" id="IPR018062">
    <property type="entry name" value="HTH_AraC-typ_CS"/>
</dbReference>
<dbReference type="AlphaFoldDB" id="A0A173ZLX5"/>
<evidence type="ECO:0000256" key="1">
    <source>
        <dbReference type="ARBA" id="ARBA00023015"/>
    </source>
</evidence>
<dbReference type="PROSITE" id="PS01124">
    <property type="entry name" value="HTH_ARAC_FAMILY_2"/>
    <property type="match status" value="1"/>
</dbReference>
<dbReference type="GO" id="GO:0043565">
    <property type="term" value="F:sequence-specific DNA binding"/>
    <property type="evidence" value="ECO:0007669"/>
    <property type="project" value="InterPro"/>
</dbReference>
<dbReference type="InterPro" id="IPR009057">
    <property type="entry name" value="Homeodomain-like_sf"/>
</dbReference>
<dbReference type="GO" id="GO:0003700">
    <property type="term" value="F:DNA-binding transcription factor activity"/>
    <property type="evidence" value="ECO:0007669"/>
    <property type="project" value="InterPro"/>
</dbReference>
<organism evidence="5 6">
    <name type="scientific">Faecalicatena contorta</name>
    <dbReference type="NCBI Taxonomy" id="39482"/>
    <lineage>
        <taxon>Bacteria</taxon>
        <taxon>Bacillati</taxon>
        <taxon>Bacillota</taxon>
        <taxon>Clostridia</taxon>
        <taxon>Lachnospirales</taxon>
        <taxon>Lachnospiraceae</taxon>
        <taxon>Faecalicatena</taxon>
    </lineage>
</organism>
<sequence>MPYYMTYGEFQNHMKDYYQRTGNRMQFPEMTAYLYQKGLLSEVAPTPSLTGNFENMTDEDFDRIVDSLPLSLSLYGGAPLDVTVMENALIPNTRDVFVIRHPRYTRPYKHKHNYFEINFVSSGHGTFIFENETHILHEGELCIIAPGSAHDMLLEDDSTIFTICIRKSTFDTTFFSLMSRKDLLSYFFRMILQGENQSNYLMFFTQDNFALKKYIRYMMIESYKQDMYSNACCISYVNLMFSSLLRNYSQTIQFYNYEMGSDFSLVLQYIQHNYQTLTLSSLAELFHYSEPHLCTLIKQNTGYTFTELIKRLRLADAIDYLLNTNLKVGEIAEQIGYNSADHFSRVFRATYKMSPQEYRKQNQTTENMFVPFSTN</sequence>
<name>A0A173ZLX5_9FIRM</name>
<dbReference type="RefSeq" id="WP_055150601.1">
    <property type="nucleotide sequence ID" value="NZ_CYZU01000003.1"/>
</dbReference>
<evidence type="ECO:0000313" key="5">
    <source>
        <dbReference type="EMBL" id="CUN77231.1"/>
    </source>
</evidence>
<evidence type="ECO:0000259" key="4">
    <source>
        <dbReference type="PROSITE" id="PS01124"/>
    </source>
</evidence>
<dbReference type="Gene3D" id="1.10.10.60">
    <property type="entry name" value="Homeodomain-like"/>
    <property type="match status" value="2"/>
</dbReference>
<dbReference type="InterPro" id="IPR014710">
    <property type="entry name" value="RmlC-like_jellyroll"/>
</dbReference>
<dbReference type="EMBL" id="CYZU01000003">
    <property type="protein sequence ID" value="CUN77231.1"/>
    <property type="molecule type" value="Genomic_DNA"/>
</dbReference>
<dbReference type="PANTHER" id="PTHR43280">
    <property type="entry name" value="ARAC-FAMILY TRANSCRIPTIONAL REGULATOR"/>
    <property type="match status" value="1"/>
</dbReference>
<proteinExistence type="predicted"/>
<dbReference type="PRINTS" id="PR00032">
    <property type="entry name" value="HTHARAC"/>
</dbReference>
<dbReference type="SMART" id="SM00342">
    <property type="entry name" value="HTH_ARAC"/>
    <property type="match status" value="1"/>
</dbReference>
<dbReference type="SUPFAM" id="SSF46689">
    <property type="entry name" value="Homeodomain-like"/>
    <property type="match status" value="1"/>
</dbReference>
<dbReference type="STRING" id="39482.ERS852491_00460"/>
<evidence type="ECO:0000256" key="2">
    <source>
        <dbReference type="ARBA" id="ARBA00023125"/>
    </source>
</evidence>
<dbReference type="InterPro" id="IPR037923">
    <property type="entry name" value="HTH-like"/>
</dbReference>
<accession>A0A173ZLX5</accession>
<keyword evidence="3" id="KW-0804">Transcription</keyword>